<dbReference type="OrthoDB" id="9776898at2"/>
<evidence type="ECO:0000313" key="1">
    <source>
        <dbReference type="EMBL" id="PRO71458.1"/>
    </source>
</evidence>
<evidence type="ECO:0000313" key="2">
    <source>
        <dbReference type="Proteomes" id="UP000238949"/>
    </source>
</evidence>
<reference evidence="2" key="1">
    <citation type="journal article" date="2020" name="Int. J. Syst. Evol. Microbiol.">
        <title>Alteromonas alba sp. nov., a marine bacterium isolated from the seawater of the West Pacific Ocean.</title>
        <authorList>
            <person name="Sun C."/>
            <person name="Wu Y.-H."/>
            <person name="Xamxidin M."/>
            <person name="Cheng H."/>
            <person name="Xu X.-W."/>
        </authorList>
    </citation>
    <scope>NUCLEOTIDE SEQUENCE [LARGE SCALE GENOMIC DNA]</scope>
    <source>
        <strain evidence="2">190</strain>
    </source>
</reference>
<protein>
    <submittedName>
        <fullName evidence="1">GNAT family N-acetyltransferase</fullName>
    </submittedName>
</protein>
<dbReference type="InterPro" id="IPR007434">
    <property type="entry name" value="FemAB-like"/>
</dbReference>
<dbReference type="EMBL" id="PVNP01000205">
    <property type="protein sequence ID" value="PRO71458.1"/>
    <property type="molecule type" value="Genomic_DNA"/>
</dbReference>
<dbReference type="InterPro" id="IPR016181">
    <property type="entry name" value="Acyl_CoA_acyltransferase"/>
</dbReference>
<keyword evidence="2" id="KW-1185">Reference proteome</keyword>
<dbReference type="GO" id="GO:0016740">
    <property type="term" value="F:transferase activity"/>
    <property type="evidence" value="ECO:0007669"/>
    <property type="project" value="UniProtKB-KW"/>
</dbReference>
<organism evidence="1 2">
    <name type="scientific">Alteromonas alba</name>
    <dbReference type="NCBI Taxonomy" id="2079529"/>
    <lineage>
        <taxon>Bacteria</taxon>
        <taxon>Pseudomonadati</taxon>
        <taxon>Pseudomonadota</taxon>
        <taxon>Gammaproteobacteria</taxon>
        <taxon>Alteromonadales</taxon>
        <taxon>Alteromonadaceae</taxon>
        <taxon>Alteromonas/Salinimonas group</taxon>
        <taxon>Alteromonas</taxon>
    </lineage>
</organism>
<dbReference type="Pfam" id="PF04339">
    <property type="entry name" value="FemAB_like"/>
    <property type="match status" value="1"/>
</dbReference>
<proteinExistence type="predicted"/>
<dbReference type="AlphaFoldDB" id="A0A2S9V4T6"/>
<gene>
    <name evidence="1" type="ORF">C6Y40_21820</name>
</gene>
<dbReference type="Proteomes" id="UP000238949">
    <property type="component" value="Unassembled WGS sequence"/>
</dbReference>
<comment type="caution">
    <text evidence="1">The sequence shown here is derived from an EMBL/GenBank/DDBJ whole genome shotgun (WGS) entry which is preliminary data.</text>
</comment>
<dbReference type="PANTHER" id="PTHR47017">
    <property type="entry name" value="ACYL-COA"/>
    <property type="match status" value="1"/>
</dbReference>
<name>A0A2S9V4T6_9ALTE</name>
<dbReference type="SUPFAM" id="SSF55729">
    <property type="entry name" value="Acyl-CoA N-acyltransferases (Nat)"/>
    <property type="match status" value="1"/>
</dbReference>
<accession>A0A2S9V4T6</accession>
<dbReference type="Gene3D" id="3.40.630.30">
    <property type="match status" value="1"/>
</dbReference>
<keyword evidence="1" id="KW-0808">Transferase</keyword>
<sequence length="423" mass="48979">MQKQAADNTLTFTLHHSINEIDALQWQALAEQAGPFLQYQWLKALEDTHCVDGKINKQSGWRTGWQTGRQTGWQTAFWSGSLNGELKIVVPGYLKTHSYGEYVFDHSWANAYHQHGKDYYPKWIAAIPFTPVTGPRILIASDVSAAQWHSLVTHINDWASDNQYSSCHWLFNPLDSQTNFAKLGFSSRFSVQFQWMNRGYQNFDDFLARLTSRKRRSIRKTRKRFNSPSLRVERLHGDKLSREDMAFFVHCYQDTYLKRSGHTGYLTPAFFDALYAHCRDNIMLVKATHNDQEIAAALFLFDDTGLYGRYWGCLEDIDELHFECCYFQGIEFAIEQGLPLFNPGTQGEHKILRGFEPVYCVSHHKLHDPRFHQAVADFLQREKPVIEDYFNQARDVLPFNADYLNEFVTPTSTNGATITPEKS</sequence>
<dbReference type="RefSeq" id="WP_105936511.1">
    <property type="nucleotide sequence ID" value="NZ_PVNP01000205.1"/>
</dbReference>
<dbReference type="PANTHER" id="PTHR47017:SF1">
    <property type="entry name" value="ACYL-COA"/>
    <property type="match status" value="1"/>
</dbReference>